<name>A0A6N7QZV5_9BACI</name>
<protein>
    <submittedName>
        <fullName evidence="2">Uncharacterized protein</fullName>
    </submittedName>
</protein>
<feature type="compositionally biased region" description="Acidic residues" evidence="1">
    <location>
        <begin position="18"/>
        <end position="28"/>
    </location>
</feature>
<dbReference type="Proteomes" id="UP000435187">
    <property type="component" value="Unassembled WGS sequence"/>
</dbReference>
<feature type="compositionally biased region" description="Polar residues" evidence="1">
    <location>
        <begin position="1"/>
        <end position="16"/>
    </location>
</feature>
<feature type="compositionally biased region" description="Basic and acidic residues" evidence="1">
    <location>
        <begin position="34"/>
        <end position="45"/>
    </location>
</feature>
<comment type="caution">
    <text evidence="2">The sequence shown here is derived from an EMBL/GenBank/DDBJ whole genome shotgun (WGS) entry which is preliminary data.</text>
</comment>
<evidence type="ECO:0000313" key="3">
    <source>
        <dbReference type="Proteomes" id="UP000435187"/>
    </source>
</evidence>
<feature type="region of interest" description="Disordered" evidence="1">
    <location>
        <begin position="1"/>
        <end position="49"/>
    </location>
</feature>
<sequence length="151" mass="16122">MGNSVYASDSETSQNLEVDVDSAWEDFDNGNSPKVEEGIISSREDEPGEISTQAFKTLATGKVSLSRSSNEITATATTTRKSALVSLSATVSMRIPGMSPIDGSTDKSYMFGKAESSVSTETSHDQVYEAIGIHTASDHTGIYELRTWNAG</sequence>
<organism evidence="2 3">
    <name type="scientific">Gracilibacillus thailandensis</name>
    <dbReference type="NCBI Taxonomy" id="563735"/>
    <lineage>
        <taxon>Bacteria</taxon>
        <taxon>Bacillati</taxon>
        <taxon>Bacillota</taxon>
        <taxon>Bacilli</taxon>
        <taxon>Bacillales</taxon>
        <taxon>Bacillaceae</taxon>
        <taxon>Gracilibacillus</taxon>
    </lineage>
</organism>
<keyword evidence="3" id="KW-1185">Reference proteome</keyword>
<reference evidence="2 3" key="1">
    <citation type="submission" date="2019-10" db="EMBL/GenBank/DDBJ databases">
        <title>Gracilibacillus salitolerans sp. nov., a moderate halophile isolated from a saline soil in northwest China.</title>
        <authorList>
            <person name="Gan L."/>
        </authorList>
    </citation>
    <scope>NUCLEOTIDE SEQUENCE [LARGE SCALE GENOMIC DNA]</scope>
    <source>
        <strain evidence="2 3">TP2-8</strain>
    </source>
</reference>
<accession>A0A6N7QZV5</accession>
<proteinExistence type="predicted"/>
<dbReference type="AlphaFoldDB" id="A0A6N7QZV5"/>
<dbReference type="RefSeq" id="WP_153836173.1">
    <property type="nucleotide sequence ID" value="NZ_JBHUMW010000068.1"/>
</dbReference>
<evidence type="ECO:0000256" key="1">
    <source>
        <dbReference type="SAM" id="MobiDB-lite"/>
    </source>
</evidence>
<dbReference type="EMBL" id="WJEE01000036">
    <property type="protein sequence ID" value="MRI67608.1"/>
    <property type="molecule type" value="Genomic_DNA"/>
</dbReference>
<gene>
    <name evidence="2" type="ORF">GH885_14895</name>
</gene>
<evidence type="ECO:0000313" key="2">
    <source>
        <dbReference type="EMBL" id="MRI67608.1"/>
    </source>
</evidence>